<comment type="caution">
    <text evidence="1">The sequence shown here is derived from an EMBL/GenBank/DDBJ whole genome shotgun (WGS) entry which is preliminary data.</text>
</comment>
<name>A0AAV7E1Q3_ARIFI</name>
<gene>
    <name evidence="1" type="ORF">H6P81_018568</name>
</gene>
<dbReference type="Proteomes" id="UP000825729">
    <property type="component" value="Unassembled WGS sequence"/>
</dbReference>
<keyword evidence="2" id="KW-1185">Reference proteome</keyword>
<sequence length="91" mass="10227">MAYIYNSYIHIDKVSPTNVVHVSGGGADHKITRADPFRPYDCRCLTWARASVRATVDPTVRSTLVQTNPIRPIKIRTLRTVTRTHPADPLV</sequence>
<evidence type="ECO:0000313" key="2">
    <source>
        <dbReference type="Proteomes" id="UP000825729"/>
    </source>
</evidence>
<accession>A0AAV7E1Q3</accession>
<protein>
    <submittedName>
        <fullName evidence="1">Uncharacterized protein</fullName>
    </submittedName>
</protein>
<dbReference type="EMBL" id="JAINDJ010000007">
    <property type="protein sequence ID" value="KAG9442714.1"/>
    <property type="molecule type" value="Genomic_DNA"/>
</dbReference>
<reference evidence="1 2" key="1">
    <citation type="submission" date="2021-07" db="EMBL/GenBank/DDBJ databases">
        <title>The Aristolochia fimbriata genome: insights into angiosperm evolution, floral development and chemical biosynthesis.</title>
        <authorList>
            <person name="Jiao Y."/>
        </authorList>
    </citation>
    <scope>NUCLEOTIDE SEQUENCE [LARGE SCALE GENOMIC DNA]</scope>
    <source>
        <strain evidence="1">IBCAS-2021</strain>
        <tissue evidence="1">Leaf</tissue>
    </source>
</reference>
<organism evidence="1 2">
    <name type="scientific">Aristolochia fimbriata</name>
    <name type="common">White veined hardy Dutchman's pipe vine</name>
    <dbReference type="NCBI Taxonomy" id="158543"/>
    <lineage>
        <taxon>Eukaryota</taxon>
        <taxon>Viridiplantae</taxon>
        <taxon>Streptophyta</taxon>
        <taxon>Embryophyta</taxon>
        <taxon>Tracheophyta</taxon>
        <taxon>Spermatophyta</taxon>
        <taxon>Magnoliopsida</taxon>
        <taxon>Magnoliidae</taxon>
        <taxon>Piperales</taxon>
        <taxon>Aristolochiaceae</taxon>
        <taxon>Aristolochia</taxon>
    </lineage>
</organism>
<dbReference type="AlphaFoldDB" id="A0AAV7E1Q3"/>
<proteinExistence type="predicted"/>
<evidence type="ECO:0000313" key="1">
    <source>
        <dbReference type="EMBL" id="KAG9442714.1"/>
    </source>
</evidence>